<evidence type="ECO:0000256" key="1">
    <source>
        <dbReference type="ARBA" id="ARBA00009745"/>
    </source>
</evidence>
<dbReference type="OrthoDB" id="10264446at2759"/>
<dbReference type="EnsemblMetazoa" id="tetur35g01200.1">
    <property type="protein sequence ID" value="tetur35g01200.1"/>
    <property type="gene ID" value="tetur35g01200"/>
</dbReference>
<evidence type="ECO:0000313" key="5">
    <source>
        <dbReference type="Proteomes" id="UP000015104"/>
    </source>
</evidence>
<proteinExistence type="inferred from homology"/>
<dbReference type="EMBL" id="CAEY01001016">
    <property type="status" value="NOT_ANNOTATED_CDS"/>
    <property type="molecule type" value="Genomic_DNA"/>
</dbReference>
<protein>
    <recommendedName>
        <fullName evidence="2">Serine/threonine protein phosphatase 2A regulatory subunit</fullName>
    </recommendedName>
</protein>
<keyword evidence="5" id="KW-1185">Reference proteome</keyword>
<name>T1L3E2_TETUR</name>
<dbReference type="InterPro" id="IPR011989">
    <property type="entry name" value="ARM-like"/>
</dbReference>
<gene>
    <name evidence="4" type="primary">107369830</name>
</gene>
<dbReference type="GO" id="GO:0007165">
    <property type="term" value="P:signal transduction"/>
    <property type="evidence" value="ECO:0007669"/>
    <property type="project" value="InterPro"/>
</dbReference>
<dbReference type="KEGG" id="tut:107369830"/>
<dbReference type="PANTHER" id="PTHR10257">
    <property type="entry name" value="SERINE/THREONINE PROTEIN PHOSPHATASE 2A PP2A REGULATORY SUBUNIT B"/>
    <property type="match status" value="1"/>
</dbReference>
<dbReference type="Proteomes" id="UP000015104">
    <property type="component" value="Unassembled WGS sequence"/>
</dbReference>
<feature type="region of interest" description="Disordered" evidence="3">
    <location>
        <begin position="1"/>
        <end position="59"/>
    </location>
</feature>
<dbReference type="InterPro" id="IPR016024">
    <property type="entry name" value="ARM-type_fold"/>
</dbReference>
<dbReference type="InterPro" id="IPR002554">
    <property type="entry name" value="PP2A_B56"/>
</dbReference>
<feature type="compositionally biased region" description="Low complexity" evidence="3">
    <location>
        <begin position="43"/>
        <end position="59"/>
    </location>
</feature>
<organism evidence="4 5">
    <name type="scientific">Tetranychus urticae</name>
    <name type="common">Two-spotted spider mite</name>
    <dbReference type="NCBI Taxonomy" id="32264"/>
    <lineage>
        <taxon>Eukaryota</taxon>
        <taxon>Metazoa</taxon>
        <taxon>Ecdysozoa</taxon>
        <taxon>Arthropoda</taxon>
        <taxon>Chelicerata</taxon>
        <taxon>Arachnida</taxon>
        <taxon>Acari</taxon>
        <taxon>Acariformes</taxon>
        <taxon>Trombidiformes</taxon>
        <taxon>Prostigmata</taxon>
        <taxon>Eleutherengona</taxon>
        <taxon>Raphignathae</taxon>
        <taxon>Tetranychoidea</taxon>
        <taxon>Tetranychidae</taxon>
        <taxon>Tetranychus</taxon>
    </lineage>
</organism>
<dbReference type="Gene3D" id="1.25.10.10">
    <property type="entry name" value="Leucine-rich Repeat Variant"/>
    <property type="match status" value="1"/>
</dbReference>
<reference evidence="5" key="1">
    <citation type="submission" date="2011-08" db="EMBL/GenBank/DDBJ databases">
        <authorList>
            <person name="Rombauts S."/>
        </authorList>
    </citation>
    <scope>NUCLEOTIDE SEQUENCE</scope>
    <source>
        <strain evidence="5">London</strain>
    </source>
</reference>
<dbReference type="OMA" id="MVPLFCR"/>
<sequence>MSTSSGSSQGGIPGATTVTSLAPGTSVDSTGSNPGLLGITSVTGATPGPSAGSSGHHASTVGATLQAPTTAAFKDKIDPFMKGSLKRKQKKSQGSSRYRLTSDVELQQLPSLEDVPSSEVEALFIKKVRQCCVIFDFMDPVADLKGKEIKRATLNELVDCLSRGRYVVTEAVYPEIIRMIACNLFRTLPPSENPDFDPEEDDPTLEASWPHLQLVYEFFLRFLESHDFQPSIGKKVIDQKFVLQLLELFDSEDPRERDFLKTVLHRIYGKFLGLRAFIRKQINNIFLRFIYETEHFNGIGELLEILGSIINGFALPLKLEHKQFLVKVLIPLHKPKCLGLYHPQLAYCVVQFLEKDATLTESVIMGLLKYWPKTCSQKEVMFLGEIEEILDVIEPTQFDKIQEPLFKQIAKCVSSPHFQVAERALYFWHNEYILSLIEENSNTIMPIMFPALYKISKEHWNQTIIALVYNVLKTFMEVNSKLFDELTGSYRQERQKEKRKEKERDELWRKLSELELDHKSGQLGDGRL</sequence>
<dbReference type="GO" id="GO:0000159">
    <property type="term" value="C:protein phosphatase type 2A complex"/>
    <property type="evidence" value="ECO:0007669"/>
    <property type="project" value="UniProtKB-UniRule"/>
</dbReference>
<evidence type="ECO:0000256" key="3">
    <source>
        <dbReference type="SAM" id="MobiDB-lite"/>
    </source>
</evidence>
<feature type="compositionally biased region" description="Polar residues" evidence="3">
    <location>
        <begin position="16"/>
        <end position="33"/>
    </location>
</feature>
<accession>T1L3E2</accession>
<dbReference type="GO" id="GO:0005634">
    <property type="term" value="C:nucleus"/>
    <property type="evidence" value="ECO:0007669"/>
    <property type="project" value="TreeGrafter"/>
</dbReference>
<reference evidence="4" key="2">
    <citation type="submission" date="2015-06" db="UniProtKB">
        <authorList>
            <consortium name="EnsemblMetazoa"/>
        </authorList>
    </citation>
    <scope>IDENTIFICATION</scope>
</reference>
<dbReference type="PANTHER" id="PTHR10257:SF5">
    <property type="entry name" value="WIDERBORST, ISOFORM H"/>
    <property type="match status" value="1"/>
</dbReference>
<comment type="similarity">
    <text evidence="1">Belongs to the phosphatase 2A regulatory subunit B56 family.</text>
</comment>
<dbReference type="SUPFAM" id="SSF48371">
    <property type="entry name" value="ARM repeat"/>
    <property type="match status" value="1"/>
</dbReference>
<dbReference type="GO" id="GO:0005829">
    <property type="term" value="C:cytosol"/>
    <property type="evidence" value="ECO:0007669"/>
    <property type="project" value="TreeGrafter"/>
</dbReference>
<evidence type="ECO:0000313" key="4">
    <source>
        <dbReference type="EnsemblMetazoa" id="tetur35g01200.1"/>
    </source>
</evidence>
<dbReference type="STRING" id="32264.T1L3E2"/>
<dbReference type="HOGENOM" id="CLU_012437_4_0_1"/>
<evidence type="ECO:0000256" key="2">
    <source>
        <dbReference type="PIRNR" id="PIRNR028043"/>
    </source>
</evidence>
<dbReference type="FunFam" id="1.25.10.10:FF:000010">
    <property type="entry name" value="Serine/threonine-protein phosphatase 2A 56 kDa regulatory subunit"/>
    <property type="match status" value="1"/>
</dbReference>
<dbReference type="Pfam" id="PF01603">
    <property type="entry name" value="B56"/>
    <property type="match status" value="1"/>
</dbReference>
<dbReference type="eggNOG" id="KOG2085">
    <property type="taxonomic scope" value="Eukaryota"/>
</dbReference>
<dbReference type="GO" id="GO:0072542">
    <property type="term" value="F:protein phosphatase activator activity"/>
    <property type="evidence" value="ECO:0007669"/>
    <property type="project" value="TreeGrafter"/>
</dbReference>
<dbReference type="AlphaFoldDB" id="T1L3E2"/>
<dbReference type="PIRSF" id="PIRSF028043">
    <property type="entry name" value="PP2A_B56"/>
    <property type="match status" value="1"/>
</dbReference>